<comment type="caution">
    <text evidence="1">The sequence shown here is derived from an EMBL/GenBank/DDBJ whole genome shotgun (WGS) entry which is preliminary data.</text>
</comment>
<dbReference type="SUPFAM" id="SSF52540">
    <property type="entry name" value="P-loop containing nucleoside triphosphate hydrolases"/>
    <property type="match status" value="1"/>
</dbReference>
<sequence>MLQDTTPDAAESSAGDDFHILWAIQKSLKLINFHKDGLKAIAVENLSNQDLSFFDTSGGMNLGVDLTEYYGGLNFSEAERIVVSQLKYSTRTPDKDWTPARLCISRKGGIDGSIIDRLAVFYTKLSAQVDRQTVLSKLSIKLVSNRPAAEKLIAVVNAVKQFSKLQAPNAIDLNAVNKVLSVAQQKELARLYKASKLSESDFVDFINVLDFSDCDEGSRFQIEQKIISAISSLTSFRSSVEHTYLHKLIWGKMMPEQKAINTISLPDVLYAFGFHDISTIFPVKNEIIKPEILIAREQLLAIGDEIVCKENSIICMHGGAGIGKSTIVNMIPDVLPENSVTIIFDCYGGGSYLDPEDRRHKHGAGIIQLCNELSVKTGSNLLLNLAGTDEFYLKQFKERVIAALAIIRTLNPEAILAIIFDAADNSVTAAEVFDGRPFVKDVIQMEFPEGCKIILSARTERLATLDLPLETKEIQLLPFSYSETLVFLERQFTDITEEVVNEFRKLTNSVPRVMAYALELPGKSLAEKMMPLKPNGKTLEQIFRLRVKEAERKASKKEVTVFLKSLIALPRPIPFAFVKHTTALTEGNLNDIRVDLWREVLEHQQEFTFRDEDFETYLRKTYKLAKEDYAKIAVALLERAGEDEYASTHLANFLNKAEKFSELRELVIDRNYLDYPLDPVKNKEVFIDRAKTAMRNASVDFNPQDFIKLQVVAAEAAKTNKVLENILFERPDLAAKYGNLQTNQKIYFQSGNPGWFGPVHYRNAAIYARQPETIELAKQHLKKAKEWVDYRRNLEEDELEKYKLKASDLAYGAEAILHISGADKAVDWIQGWKPKQTLFEVAETLLRNLIANGSTHLADKWLKIHGDSLRIDLRLLIVQLYFLNGLKPPLDIDKMLKDIQVLFRVKTKWEGELLTAVIAFCEYCLKAGVKYERVKFILPNIQVPVPNHAPGFYSTGKSELVNLDILLRKGVILKFFENASFVNRDFYPKDLQEKFDSNDNKIKSKVEDQVKGFERIYSHLLPAYQIRAGYFFGKLPVKSHSQKIQDQLKSFANDWELNYYGRHDATGLQKFILLKLLDISFHQRGNAFVDIIMEKIEKRDLRNIDLLLSICEKLSKKKRFSEVVGQMLGHLEDIIDNANLSGRELVENYTRAAVMGSTCSLEMGKYYFDKMVIASSEIDFEVFDQIRSLRDFMEKSPPLNNPDLAVKFFRYSEYCAQKLSNWDGFPWHIIVPTLAKLDIRTAFAGVCQWDHRYVKATDKHFLELITEALAMDFLPVDVGVAFLAMNRYYYDDLQHYYRILMDKIDLKKDHQLKNEALRQMIRDIKLHRPSINNTGFVSNFLSLFKSGKFTDKNIITEFEKYISRLSTIIPEKPIEVAAKTNDKQKGESYRAVIQKQKVVDASVFKNLIASIKAGKKSEFVNFQILFEEVGINADIQQHVAFLNALVEIGDHGICYSDFETGLGIFLTAWKKNSKVNEWKSTAYEKIVRKWFSIFFYDDHISYETLKRLANILEIDHKEFAMSLIKMIPEELDDFSSSVLYQMLSVVYPLLEPENRNEILSWMLNRWIERVPEDFASTDFEGILTSGTPDEVIANFIRYNLGHPKKKIRWISAHVLRRLSRLKNGVVLKLLLEMQNEHWCHPFQDQNFTFYWISAKLYLWIAIERISKESPDVIAPLSSYMIAEIRNTDLPHAQIRYFVQSAALSIIKHDASIFSEEEIEEIINALSTPFETLNVERSEYPTERDRTELTFDFDTMDTLPYWYEPLGRIFKVSQYGVATIADKFITENWGYVGEVRKDNHIRDADYNDTSNRHGSEPRVEDLSAYYEYHGMFCAATSLLHTKQLVVVEDSWRETWQQWLEGWALCWKDFWLSDLNEPTPLIEKYWIENRDGNTDWEWDIGHGDFDSHLGLEDEQTLVVHLGAKVHYGKDYETISVRSGLVNTSTSRALLRMFQTRNANDNYINLENDQDYDDSAKHAMKKRFPQFKLDSWLFEEKTEAEGIDDNDPLFRDVSTSRIRPGNEFFKWSGCKSTDDYSYCFRENEGFDDWISSFLSWSTLKEKPEYNDFTSGGVLLKIKRDALKSFLTDIGKDLIVKIEISRRVDRRDHKYYPPYSKIYLFNANGTIETLSGNYRSW</sequence>
<dbReference type="EMBL" id="SJSK01000005">
    <property type="protein sequence ID" value="TCC88775.1"/>
    <property type="molecule type" value="Genomic_DNA"/>
</dbReference>
<organism evidence="1 2">
    <name type="scientific">Pedobacter frigiditerrae</name>
    <dbReference type="NCBI Taxonomy" id="2530452"/>
    <lineage>
        <taxon>Bacteria</taxon>
        <taxon>Pseudomonadati</taxon>
        <taxon>Bacteroidota</taxon>
        <taxon>Sphingobacteriia</taxon>
        <taxon>Sphingobacteriales</taxon>
        <taxon>Sphingobacteriaceae</taxon>
        <taxon>Pedobacter</taxon>
    </lineage>
</organism>
<gene>
    <name evidence="1" type="ORF">EZ428_19290</name>
</gene>
<protein>
    <recommendedName>
        <fullName evidence="3">ATP-binding protein</fullName>
    </recommendedName>
</protein>
<evidence type="ECO:0000313" key="2">
    <source>
        <dbReference type="Proteomes" id="UP000292884"/>
    </source>
</evidence>
<dbReference type="OrthoDB" id="4770405at2"/>
<name>A0A4R0MPL5_9SPHI</name>
<proteinExistence type="predicted"/>
<dbReference type="InterPro" id="IPR027417">
    <property type="entry name" value="P-loop_NTPase"/>
</dbReference>
<keyword evidence="2" id="KW-1185">Reference proteome</keyword>
<reference evidence="1 2" key="1">
    <citation type="submission" date="2019-02" db="EMBL/GenBank/DDBJ databases">
        <title>Pedobacter sp. RP-1-13 sp. nov., isolated from Arctic soil.</title>
        <authorList>
            <person name="Dahal R.H."/>
        </authorList>
    </citation>
    <scope>NUCLEOTIDE SEQUENCE [LARGE SCALE GENOMIC DNA]</scope>
    <source>
        <strain evidence="1 2">RP-1-13</strain>
    </source>
</reference>
<dbReference type="Proteomes" id="UP000292884">
    <property type="component" value="Unassembled WGS sequence"/>
</dbReference>
<evidence type="ECO:0000313" key="1">
    <source>
        <dbReference type="EMBL" id="TCC88775.1"/>
    </source>
</evidence>
<dbReference type="RefSeq" id="WP_131554830.1">
    <property type="nucleotide sequence ID" value="NZ_SJSK01000005.1"/>
</dbReference>
<evidence type="ECO:0008006" key="3">
    <source>
        <dbReference type="Google" id="ProtNLM"/>
    </source>
</evidence>
<accession>A0A4R0MPL5</accession>